<evidence type="ECO:0000313" key="1">
    <source>
        <dbReference type="EMBL" id="QBK86198.1"/>
    </source>
</evidence>
<sequence>MLSWPFGMDAKKFSPIDWKRARQLTPLSELRRDMGVDWRTVSQEKKEVETTEGNLLNKIINSDKEEFCPLTKLKYQAIVKARRRQQVHDNFLEELGQVFDQLEYRAMQMTDCHFEVSFDIGNDYDIDKVEVLLRDYFLDLGFDVIVAERGDEQKVVLTLT</sequence>
<organism evidence="1">
    <name type="scientific">Marseillevirus LCMAC101</name>
    <dbReference type="NCBI Taxonomy" id="2506602"/>
    <lineage>
        <taxon>Viruses</taxon>
        <taxon>Varidnaviria</taxon>
        <taxon>Bamfordvirae</taxon>
        <taxon>Nucleocytoviricota</taxon>
        <taxon>Megaviricetes</taxon>
        <taxon>Pimascovirales</taxon>
        <taxon>Pimascovirales incertae sedis</taxon>
        <taxon>Marseilleviridae</taxon>
    </lineage>
</organism>
<gene>
    <name evidence="1" type="ORF">LCMAC101_07930</name>
</gene>
<reference evidence="1" key="1">
    <citation type="journal article" date="2019" name="MBio">
        <title>Virus Genomes from Deep Sea Sediments Expand the Ocean Megavirome and Support Independent Origins of Viral Gigantism.</title>
        <authorList>
            <person name="Backstrom D."/>
            <person name="Yutin N."/>
            <person name="Jorgensen S.L."/>
            <person name="Dharamshi J."/>
            <person name="Homa F."/>
            <person name="Zaremba-Niedwiedzka K."/>
            <person name="Spang A."/>
            <person name="Wolf Y.I."/>
            <person name="Koonin E.V."/>
            <person name="Ettema T.J."/>
        </authorList>
    </citation>
    <scope>NUCLEOTIDE SEQUENCE</scope>
</reference>
<protein>
    <submittedName>
        <fullName evidence="1">Uncharacterized protein</fullName>
    </submittedName>
</protein>
<name>A0A481YSK5_9VIRU</name>
<accession>A0A481YSK5</accession>
<proteinExistence type="predicted"/>
<dbReference type="EMBL" id="MK500333">
    <property type="protein sequence ID" value="QBK86198.1"/>
    <property type="molecule type" value="Genomic_DNA"/>
</dbReference>